<keyword evidence="3" id="KW-0464">Manganese</keyword>
<dbReference type="InterPro" id="IPR029056">
    <property type="entry name" value="Ribokinase-like"/>
</dbReference>
<evidence type="ECO:0000256" key="1">
    <source>
        <dbReference type="ARBA" id="ARBA00022723"/>
    </source>
</evidence>
<keyword evidence="5" id="KW-0326">Glycosidase</keyword>
<dbReference type="InterPro" id="IPR011611">
    <property type="entry name" value="PfkB_dom"/>
</dbReference>
<dbReference type="SUPFAM" id="SSF53613">
    <property type="entry name" value="Ribokinase-like"/>
    <property type="match status" value="1"/>
</dbReference>
<evidence type="ECO:0000259" key="6">
    <source>
        <dbReference type="Pfam" id="PF00294"/>
    </source>
</evidence>
<dbReference type="AlphaFoldDB" id="A0A0C3PJJ6"/>
<keyword evidence="1" id="KW-0479">Metal-binding</keyword>
<dbReference type="InParanoid" id="A0A0C3PJJ6"/>
<evidence type="ECO:0000313" key="8">
    <source>
        <dbReference type="Proteomes" id="UP000054217"/>
    </source>
</evidence>
<dbReference type="InterPro" id="IPR022830">
    <property type="entry name" value="Indigdn_synthA-like"/>
</dbReference>
<evidence type="ECO:0000256" key="5">
    <source>
        <dbReference type="ARBA" id="ARBA00023295"/>
    </source>
</evidence>
<proteinExistence type="inferred from homology"/>
<dbReference type="STRING" id="870435.A0A0C3PJJ6"/>
<dbReference type="GO" id="GO:0005737">
    <property type="term" value="C:cytoplasm"/>
    <property type="evidence" value="ECO:0007669"/>
    <property type="project" value="TreeGrafter"/>
</dbReference>
<dbReference type="Pfam" id="PF00294">
    <property type="entry name" value="PfkB"/>
    <property type="match status" value="2"/>
</dbReference>
<reference evidence="8" key="2">
    <citation type="submission" date="2015-01" db="EMBL/GenBank/DDBJ databases">
        <title>Evolutionary Origins and Diversification of the Mycorrhizal Mutualists.</title>
        <authorList>
            <consortium name="DOE Joint Genome Institute"/>
            <consortium name="Mycorrhizal Genomics Consortium"/>
            <person name="Kohler A."/>
            <person name="Kuo A."/>
            <person name="Nagy L.G."/>
            <person name="Floudas D."/>
            <person name="Copeland A."/>
            <person name="Barry K.W."/>
            <person name="Cichocki N."/>
            <person name="Veneault-Fourrey C."/>
            <person name="LaButti K."/>
            <person name="Lindquist E.A."/>
            <person name="Lipzen A."/>
            <person name="Lundell T."/>
            <person name="Morin E."/>
            <person name="Murat C."/>
            <person name="Riley R."/>
            <person name="Ohm R."/>
            <person name="Sun H."/>
            <person name="Tunlid A."/>
            <person name="Henrissat B."/>
            <person name="Grigoriev I.V."/>
            <person name="Hibbett D.S."/>
            <person name="Martin F."/>
        </authorList>
    </citation>
    <scope>NUCLEOTIDE SEQUENCE [LARGE SCALE GENOMIC DNA]</scope>
    <source>
        <strain evidence="8">Marx 270</strain>
    </source>
</reference>
<keyword evidence="4" id="KW-0456">Lyase</keyword>
<dbReference type="OrthoDB" id="198885at2759"/>
<dbReference type="InterPro" id="IPR007342">
    <property type="entry name" value="PsuG"/>
</dbReference>
<dbReference type="Gene3D" id="3.40.1790.10">
    <property type="entry name" value="Indigoidine synthase domain"/>
    <property type="match status" value="1"/>
</dbReference>
<dbReference type="Proteomes" id="UP000054217">
    <property type="component" value="Unassembled WGS sequence"/>
</dbReference>
<dbReference type="GO" id="GO:0016798">
    <property type="term" value="F:hydrolase activity, acting on glycosyl bonds"/>
    <property type="evidence" value="ECO:0007669"/>
    <property type="project" value="UniProtKB-KW"/>
</dbReference>
<gene>
    <name evidence="7" type="ORF">M404DRAFT_997257</name>
</gene>
<feature type="domain" description="Carbohydrate kinase PfkB" evidence="6">
    <location>
        <begin position="392"/>
        <end position="604"/>
    </location>
</feature>
<dbReference type="Pfam" id="PF04227">
    <property type="entry name" value="Indigoidine_A"/>
    <property type="match status" value="1"/>
</dbReference>
<keyword evidence="2" id="KW-0378">Hydrolase</keyword>
<feature type="domain" description="Carbohydrate kinase PfkB" evidence="6">
    <location>
        <begin position="723"/>
        <end position="788"/>
    </location>
</feature>
<dbReference type="PANTHER" id="PTHR42909:SF1">
    <property type="entry name" value="CARBOHYDRATE KINASE PFKB DOMAIN-CONTAINING PROTEIN"/>
    <property type="match status" value="1"/>
</dbReference>
<dbReference type="GO" id="GO:0046872">
    <property type="term" value="F:metal ion binding"/>
    <property type="evidence" value="ECO:0007669"/>
    <property type="project" value="UniProtKB-KW"/>
</dbReference>
<dbReference type="HOGENOM" id="CLU_012201_3_2_1"/>
<protein>
    <recommendedName>
        <fullName evidence="6">Carbohydrate kinase PfkB domain-containing protein</fullName>
    </recommendedName>
</protein>
<evidence type="ECO:0000256" key="2">
    <source>
        <dbReference type="ARBA" id="ARBA00022801"/>
    </source>
</evidence>
<evidence type="ECO:0000313" key="7">
    <source>
        <dbReference type="EMBL" id="KIO08324.1"/>
    </source>
</evidence>
<organism evidence="7 8">
    <name type="scientific">Pisolithus tinctorius Marx 270</name>
    <dbReference type="NCBI Taxonomy" id="870435"/>
    <lineage>
        <taxon>Eukaryota</taxon>
        <taxon>Fungi</taxon>
        <taxon>Dikarya</taxon>
        <taxon>Basidiomycota</taxon>
        <taxon>Agaricomycotina</taxon>
        <taxon>Agaricomycetes</taxon>
        <taxon>Agaricomycetidae</taxon>
        <taxon>Boletales</taxon>
        <taxon>Sclerodermatineae</taxon>
        <taxon>Pisolithaceae</taxon>
        <taxon>Pisolithus</taxon>
    </lineage>
</organism>
<name>A0A0C3PJJ6_PISTI</name>
<accession>A0A0C3PJJ6</accession>
<sequence length="799" mass="85932">MPIGSCTVSSALRRVSLSHETHPYRRFLTSQFRSLQETGAPVDIHPEVEEALSHNKPVVALESTIITHGMPYPTSIDMARSVENTVRSTGCIPATIGIIDGRVKIGLEPSQLERLASRSGNPLKISRRDISAAIVSKRDGGTTCSSTLVFAALAGIKVFATGGLGGVHRGGENTLDVSADLHELTRCSVGLVCAGVKSILDIGRTLEYLETLGVPVISYRETKDFPAFYSRKSGHQAPWNVTNAIDAARVLHTHRQLGMTNGALFAVPIPERYEADGAVIQEAVELAVRESEEFGISKLGKEVTPWLLKRVGELTQGRSLESNVALVRNTALIGGQIAREYANLAWENEQTDLRYPGFQPSPSSSRSCVQNARNTTGEMHTGPSAALNDKKASIVVVGCAAVDITSKVQQTPTFSQNTTHPGKLTLTLGGVARNIAEAAHRVLAGSEDQNSATLLMAPVGEDIFGRLITDLTRSMGMRTDGLSLVPSQQSAVCNVVLDSQGGLETGIADMDLSQLWKGSEVFSVLRHHRPRLLVLDGNISSETMTAIVAEATTSNIEVFFEPTSVAKSTRILPVIAANLGRTSQSLISYASPNLLELGHLYEEARTTFDLMSHDHWWRVVDGFSLGSSFRMELDQLGRAPVSDKAPELGDLSFLVNKGVVQMAINLLPFFQHLVIKCGEHGVVVVMRLGHANVGNWSMERSNLQGRYIVAHSQVSAETIVVQHFPPIHIPPGAVVNTTGAGDTLVGTLLAMLVRNPKTFLDVVALRNAIDISQQAATLTLQSSSAVSPLLSSLSMQPLQ</sequence>
<dbReference type="FunCoup" id="A0A0C3PJJ6">
    <property type="interactions" value="25"/>
</dbReference>
<dbReference type="PANTHER" id="PTHR42909">
    <property type="entry name" value="ZGC:136858"/>
    <property type="match status" value="1"/>
</dbReference>
<reference evidence="7 8" key="1">
    <citation type="submission" date="2014-04" db="EMBL/GenBank/DDBJ databases">
        <authorList>
            <consortium name="DOE Joint Genome Institute"/>
            <person name="Kuo A."/>
            <person name="Kohler A."/>
            <person name="Costa M.D."/>
            <person name="Nagy L.G."/>
            <person name="Floudas D."/>
            <person name="Copeland A."/>
            <person name="Barry K.W."/>
            <person name="Cichocki N."/>
            <person name="Veneault-Fourrey C."/>
            <person name="LaButti K."/>
            <person name="Lindquist E.A."/>
            <person name="Lipzen A."/>
            <person name="Lundell T."/>
            <person name="Morin E."/>
            <person name="Murat C."/>
            <person name="Sun H."/>
            <person name="Tunlid A."/>
            <person name="Henrissat B."/>
            <person name="Grigoriev I.V."/>
            <person name="Hibbett D.S."/>
            <person name="Martin F."/>
            <person name="Nordberg H.P."/>
            <person name="Cantor M.N."/>
            <person name="Hua S.X."/>
        </authorList>
    </citation>
    <scope>NUCLEOTIDE SEQUENCE [LARGE SCALE GENOMIC DNA]</scope>
    <source>
        <strain evidence="7 8">Marx 270</strain>
    </source>
</reference>
<evidence type="ECO:0000256" key="3">
    <source>
        <dbReference type="ARBA" id="ARBA00023211"/>
    </source>
</evidence>
<evidence type="ECO:0000256" key="4">
    <source>
        <dbReference type="ARBA" id="ARBA00023239"/>
    </source>
</evidence>
<dbReference type="HAMAP" id="MF_01876">
    <property type="entry name" value="PsiMP_glycosidase"/>
    <property type="match status" value="1"/>
</dbReference>
<dbReference type="EMBL" id="KN831957">
    <property type="protein sequence ID" value="KIO08324.1"/>
    <property type="molecule type" value="Genomic_DNA"/>
</dbReference>
<dbReference type="Gene3D" id="3.40.1190.20">
    <property type="match status" value="1"/>
</dbReference>
<keyword evidence="8" id="KW-1185">Reference proteome</keyword>
<dbReference type="SUPFAM" id="SSF110581">
    <property type="entry name" value="Indigoidine synthase A-like"/>
    <property type="match status" value="1"/>
</dbReference>
<dbReference type="GO" id="GO:0004730">
    <property type="term" value="F:pseudouridylate synthase activity"/>
    <property type="evidence" value="ECO:0007669"/>
    <property type="project" value="InterPro"/>
</dbReference>